<gene>
    <name evidence="3" type="ORF">OEZ85_010484</name>
</gene>
<name>A0ABY8TMR3_TETOB</name>
<evidence type="ECO:0000256" key="2">
    <source>
        <dbReference type="SAM" id="MobiDB-lite"/>
    </source>
</evidence>
<accession>A0ABY8TMR3</accession>
<dbReference type="Proteomes" id="UP001244341">
    <property type="component" value="Chromosome 2b"/>
</dbReference>
<keyword evidence="4" id="KW-1185">Reference proteome</keyword>
<protein>
    <submittedName>
        <fullName evidence="3">Uncharacterized protein</fullName>
    </submittedName>
</protein>
<feature type="compositionally biased region" description="Low complexity" evidence="2">
    <location>
        <begin position="318"/>
        <end position="328"/>
    </location>
</feature>
<feature type="coiled-coil region" evidence="1">
    <location>
        <begin position="230"/>
        <end position="285"/>
    </location>
</feature>
<evidence type="ECO:0000313" key="3">
    <source>
        <dbReference type="EMBL" id="WIA10290.1"/>
    </source>
</evidence>
<evidence type="ECO:0000313" key="4">
    <source>
        <dbReference type="Proteomes" id="UP001244341"/>
    </source>
</evidence>
<proteinExistence type="predicted"/>
<reference evidence="3 4" key="1">
    <citation type="submission" date="2023-05" db="EMBL/GenBank/DDBJ databases">
        <title>A 100% complete, gapless, phased diploid assembly of the Scenedesmus obliquus UTEX 3031 genome.</title>
        <authorList>
            <person name="Biondi T.C."/>
            <person name="Hanschen E.R."/>
            <person name="Kwon T."/>
            <person name="Eng W."/>
            <person name="Kruse C.P.S."/>
            <person name="Koehler S.I."/>
            <person name="Kunde Y."/>
            <person name="Gleasner C.D."/>
            <person name="You Mak K.T."/>
            <person name="Polle J."/>
            <person name="Hovde B.T."/>
            <person name="Starkenburg S.R."/>
        </authorList>
    </citation>
    <scope>NUCLEOTIDE SEQUENCE [LARGE SCALE GENOMIC DNA]</scope>
    <source>
        <strain evidence="3 4">DOE0152z</strain>
    </source>
</reference>
<sequence>MNRLDRILELVTDHEANYREQDIKLSEATQKMAELEMRMAQELAPLWALKERNIPQELDLARTAVETVVRQLTAVTKTNQMLQSELKTCQQLQQQQAAQYESAIAVLQADVAALRDRLDDSQQHTRSAVDHLRSSTAQQLEKQAQETEEQLQSVQREHASQLDLLRQDVEAKSTSAVRALEGWAKGELLGLTGKVKAVLAGCAAHQQQVNLQMEALQQQWDNTSSAMDGMAAEDKRLKKHVARLQNQTEELQRMSQQAISSEVALQQMRNDMQQLNTGQQQLATRLEVSCDASSSLRHKDRQLSEFDDLVGRLRRRLQAQQAADSLQGGSSGSSCGGRPQPGTLGGPGSPVRRAMTSAGGGGKYQLPGSPGSSYGGHLLRR</sequence>
<dbReference type="Gene3D" id="1.20.1170.10">
    <property type="match status" value="1"/>
</dbReference>
<keyword evidence="1" id="KW-0175">Coiled coil</keyword>
<evidence type="ECO:0000256" key="1">
    <source>
        <dbReference type="SAM" id="Coils"/>
    </source>
</evidence>
<feature type="region of interest" description="Disordered" evidence="2">
    <location>
        <begin position="135"/>
        <end position="155"/>
    </location>
</feature>
<dbReference type="EMBL" id="CP126209">
    <property type="protein sequence ID" value="WIA10290.1"/>
    <property type="molecule type" value="Genomic_DNA"/>
</dbReference>
<organism evidence="3 4">
    <name type="scientific">Tetradesmus obliquus</name>
    <name type="common">Green alga</name>
    <name type="synonym">Acutodesmus obliquus</name>
    <dbReference type="NCBI Taxonomy" id="3088"/>
    <lineage>
        <taxon>Eukaryota</taxon>
        <taxon>Viridiplantae</taxon>
        <taxon>Chlorophyta</taxon>
        <taxon>core chlorophytes</taxon>
        <taxon>Chlorophyceae</taxon>
        <taxon>CS clade</taxon>
        <taxon>Sphaeropleales</taxon>
        <taxon>Scenedesmaceae</taxon>
        <taxon>Tetradesmus</taxon>
    </lineage>
</organism>
<feature type="region of interest" description="Disordered" evidence="2">
    <location>
        <begin position="318"/>
        <end position="381"/>
    </location>
</feature>